<evidence type="ECO:0000259" key="1">
    <source>
        <dbReference type="Pfam" id="PF08878"/>
    </source>
</evidence>
<organism evidence="2 3">
    <name type="scientific">Neobacillus kokaensis</name>
    <dbReference type="NCBI Taxonomy" id="2759023"/>
    <lineage>
        <taxon>Bacteria</taxon>
        <taxon>Bacillati</taxon>
        <taxon>Bacillota</taxon>
        <taxon>Bacilli</taxon>
        <taxon>Bacillales</taxon>
        <taxon>Bacillaceae</taxon>
        <taxon>Neobacillus</taxon>
    </lineage>
</organism>
<dbReference type="EMBL" id="BNDS01000001">
    <property type="protein sequence ID" value="GHH96643.1"/>
    <property type="molecule type" value="Genomic_DNA"/>
</dbReference>
<dbReference type="RefSeq" id="WP_191268793.1">
    <property type="nucleotide sequence ID" value="NZ_BNDS01000001.1"/>
</dbReference>
<reference evidence="2 3" key="1">
    <citation type="journal article" date="2022" name="Int. J. Syst. Evol. Microbiol.">
        <title>Neobacillus kokaensis sp. nov., isolated from soil.</title>
        <authorList>
            <person name="Yuki K."/>
            <person name="Matsubara H."/>
            <person name="Yamaguchi S."/>
        </authorList>
    </citation>
    <scope>NUCLEOTIDE SEQUENCE [LARGE SCALE GENOMIC DNA]</scope>
    <source>
        <strain evidence="2 3">LOB 377</strain>
    </source>
</reference>
<proteinExistence type="predicted"/>
<name>A0ABQ3MY01_9BACI</name>
<dbReference type="Pfam" id="PF08878">
    <property type="entry name" value="HamA"/>
    <property type="match status" value="1"/>
</dbReference>
<dbReference type="InterPro" id="IPR014976">
    <property type="entry name" value="AbpA_HamA_C"/>
</dbReference>
<dbReference type="Proteomes" id="UP000637074">
    <property type="component" value="Unassembled WGS sequence"/>
</dbReference>
<evidence type="ECO:0000313" key="2">
    <source>
        <dbReference type="EMBL" id="GHH96643.1"/>
    </source>
</evidence>
<feature type="domain" description="Anti-bacteriophage protein A/HamA C-terminal" evidence="1">
    <location>
        <begin position="22"/>
        <end position="230"/>
    </location>
</feature>
<comment type="caution">
    <text evidence="2">The sequence shown here is derived from an EMBL/GenBank/DDBJ whole genome shotgun (WGS) entry which is preliminary data.</text>
</comment>
<accession>A0ABQ3MY01</accession>
<protein>
    <recommendedName>
        <fullName evidence="1">Anti-bacteriophage protein A/HamA C-terminal domain-containing protein</fullName>
    </recommendedName>
</protein>
<keyword evidence="3" id="KW-1185">Reference proteome</keyword>
<evidence type="ECO:0000313" key="3">
    <source>
        <dbReference type="Proteomes" id="UP000637074"/>
    </source>
</evidence>
<sequence length="241" mass="27925">MKALKGRIKNLIFKFNLSSTLTSEKHPFTLDYENGSYRQRELVKIIKDSVIHFALTPDEIKKWKESDDFGEMERKAWDRISKAHKYSKGDYGELLLFLMLSVFFPTNKFVTKVRLRSSKKDQIKGFDCAHFTVEQGQTYLWLGEAKFHNSFSNAIAGAIESIEEHCEIDYLNDEISILSSNIEINEEFPHYEALNDLLNGGVSLDKIKIKIPVLLTYDSALLKKYDSIEDAEFLLNMEKDF</sequence>
<gene>
    <name evidence="2" type="ORF">AM1BK_01860</name>
</gene>